<name>A0A4Z1BFG7_9FLAO</name>
<evidence type="ECO:0000313" key="1">
    <source>
        <dbReference type="EMBL" id="TGN26457.1"/>
    </source>
</evidence>
<protein>
    <submittedName>
        <fullName evidence="1">Uncharacterized protein</fullName>
    </submittedName>
</protein>
<proteinExistence type="predicted"/>
<dbReference type="OrthoDB" id="1423783at2"/>
<gene>
    <name evidence="1" type="ORF">E4J94_11565</name>
</gene>
<comment type="caution">
    <text evidence="1">The sequence shown here is derived from an EMBL/GenBank/DDBJ whole genome shotgun (WGS) entry which is preliminary data.</text>
</comment>
<accession>A0A4Z1BFG7</accession>
<dbReference type="RefSeq" id="WP_135835959.1">
    <property type="nucleotide sequence ID" value="NZ_SRPE01000007.1"/>
</dbReference>
<dbReference type="EMBL" id="SRPE01000007">
    <property type="protein sequence ID" value="TGN26457.1"/>
    <property type="molecule type" value="Genomic_DNA"/>
</dbReference>
<evidence type="ECO:0000313" key="2">
    <source>
        <dbReference type="Proteomes" id="UP000297998"/>
    </source>
</evidence>
<dbReference type="Proteomes" id="UP000297998">
    <property type="component" value="Unassembled WGS sequence"/>
</dbReference>
<sequence length="175" mass="21002">MRNMIDESNIKFELLRNDVKRDLLDYLKEFNYLEISKEIQIIDIKIIDDLRKVYTGPGFYIILLDEQFADNNCNFSFDDCTAIYRGHSYSVRDRLKSHLFNSEYNNFDFKNKVKYTVCLKFEEGIQGINLNEEPYCNYSWKVIIHKMKGSNKLIREQVELAFDEIYGRPFKSKER</sequence>
<dbReference type="AlphaFoldDB" id="A0A4Z1BFG7"/>
<reference evidence="1 2" key="1">
    <citation type="submission" date="2019-03" db="EMBL/GenBank/DDBJ databases">
        <title>Empedobacter tilapiae sp. nov., isolated from an intestine of Nile tilapia Oreochromis niloticus.</title>
        <authorList>
            <person name="Kim Y.-O."/>
            <person name="Yoon J.-H."/>
        </authorList>
    </citation>
    <scope>NUCLEOTIDE SEQUENCE [LARGE SCALE GENOMIC DNA]</scope>
    <source>
        <strain evidence="1 2">MRS2</strain>
    </source>
</reference>
<keyword evidence="2" id="KW-1185">Reference proteome</keyword>
<organism evidence="1 2">
    <name type="scientific">Empedobacter tilapiae</name>
    <dbReference type="NCBI Taxonomy" id="2491114"/>
    <lineage>
        <taxon>Bacteria</taxon>
        <taxon>Pseudomonadati</taxon>
        <taxon>Bacteroidota</taxon>
        <taxon>Flavobacteriia</taxon>
        <taxon>Flavobacteriales</taxon>
        <taxon>Weeksellaceae</taxon>
        <taxon>Empedobacter</taxon>
    </lineage>
</organism>